<evidence type="ECO:0000256" key="4">
    <source>
        <dbReference type="ARBA" id="ARBA00022692"/>
    </source>
</evidence>
<feature type="transmembrane region" description="Helical" evidence="7">
    <location>
        <begin position="175"/>
        <end position="198"/>
    </location>
</feature>
<evidence type="ECO:0000256" key="5">
    <source>
        <dbReference type="ARBA" id="ARBA00022989"/>
    </source>
</evidence>
<dbReference type="InterPro" id="IPR005828">
    <property type="entry name" value="MFS_sugar_transport-like"/>
</dbReference>
<dbReference type="CDD" id="cd17369">
    <property type="entry name" value="MFS_ShiA_like"/>
    <property type="match status" value="1"/>
</dbReference>
<organism evidence="9 10">
    <name type="scientific">Leucobacter chromiireducens subsp. solipictus</name>
    <dbReference type="NCBI Taxonomy" id="398235"/>
    <lineage>
        <taxon>Bacteria</taxon>
        <taxon>Bacillati</taxon>
        <taxon>Actinomycetota</taxon>
        <taxon>Actinomycetes</taxon>
        <taxon>Micrococcales</taxon>
        <taxon>Microbacteriaceae</taxon>
        <taxon>Leucobacter</taxon>
    </lineage>
</organism>
<evidence type="ECO:0000256" key="6">
    <source>
        <dbReference type="ARBA" id="ARBA00023136"/>
    </source>
</evidence>
<feature type="transmembrane region" description="Helical" evidence="7">
    <location>
        <begin position="295"/>
        <end position="315"/>
    </location>
</feature>
<dbReference type="PROSITE" id="PS50850">
    <property type="entry name" value="MFS"/>
    <property type="match status" value="1"/>
</dbReference>
<feature type="transmembrane region" description="Helical" evidence="7">
    <location>
        <begin position="12"/>
        <end position="34"/>
    </location>
</feature>
<feature type="domain" description="Major facilitator superfamily (MFS) profile" evidence="8">
    <location>
        <begin position="3"/>
        <end position="418"/>
    </location>
</feature>
<protein>
    <submittedName>
        <fullName evidence="9">MFS transporter</fullName>
    </submittedName>
</protein>
<dbReference type="InterPro" id="IPR036259">
    <property type="entry name" value="MFS_trans_sf"/>
</dbReference>
<evidence type="ECO:0000313" key="10">
    <source>
        <dbReference type="Proteomes" id="UP001645859"/>
    </source>
</evidence>
<dbReference type="PANTHER" id="PTHR43045:SF2">
    <property type="entry name" value="INNER MEMBRANE METABOLITE TRANSPORT PROTEIN YHJE"/>
    <property type="match status" value="1"/>
</dbReference>
<evidence type="ECO:0000313" key="9">
    <source>
        <dbReference type="EMBL" id="MBL3679823.1"/>
    </source>
</evidence>
<feature type="transmembrane region" description="Helical" evidence="7">
    <location>
        <begin position="321"/>
        <end position="347"/>
    </location>
</feature>
<accession>A0ABS1SGZ5</accession>
<dbReference type="InterPro" id="IPR020846">
    <property type="entry name" value="MFS_dom"/>
</dbReference>
<name>A0ABS1SGZ5_9MICO</name>
<keyword evidence="10" id="KW-1185">Reference proteome</keyword>
<evidence type="ECO:0000259" key="8">
    <source>
        <dbReference type="PROSITE" id="PS50850"/>
    </source>
</evidence>
<dbReference type="EMBL" id="QYAC01000005">
    <property type="protein sequence ID" value="MBL3679823.1"/>
    <property type="molecule type" value="Genomic_DNA"/>
</dbReference>
<keyword evidence="6 7" id="KW-0472">Membrane</keyword>
<proteinExistence type="predicted"/>
<evidence type="ECO:0000256" key="1">
    <source>
        <dbReference type="ARBA" id="ARBA00004651"/>
    </source>
</evidence>
<feature type="transmembrane region" description="Helical" evidence="7">
    <location>
        <begin position="100"/>
        <end position="120"/>
    </location>
</feature>
<dbReference type="Pfam" id="PF00083">
    <property type="entry name" value="Sugar_tr"/>
    <property type="match status" value="1"/>
</dbReference>
<comment type="subcellular location">
    <subcellularLocation>
        <location evidence="1">Cell membrane</location>
        <topology evidence="1">Multi-pass membrane protein</topology>
    </subcellularLocation>
</comment>
<feature type="transmembrane region" description="Helical" evidence="7">
    <location>
        <begin position="264"/>
        <end position="283"/>
    </location>
</feature>
<evidence type="ECO:0000256" key="2">
    <source>
        <dbReference type="ARBA" id="ARBA00022448"/>
    </source>
</evidence>
<dbReference type="SUPFAM" id="SSF103473">
    <property type="entry name" value="MFS general substrate transporter"/>
    <property type="match status" value="1"/>
</dbReference>
<feature type="transmembrane region" description="Helical" evidence="7">
    <location>
        <begin position="386"/>
        <end position="409"/>
    </location>
</feature>
<evidence type="ECO:0000256" key="3">
    <source>
        <dbReference type="ARBA" id="ARBA00022475"/>
    </source>
</evidence>
<reference evidence="9 10" key="1">
    <citation type="submission" date="2018-09" db="EMBL/GenBank/DDBJ databases">
        <title>Comparative genomics of Leucobacter spp.</title>
        <authorList>
            <person name="Reis A.C."/>
            <person name="Kolvenbach B.A."/>
            <person name="Corvini P.F.X."/>
            <person name="Nunes O.C."/>
        </authorList>
    </citation>
    <scope>NUCLEOTIDE SEQUENCE [LARGE SCALE GENOMIC DNA]</scope>
    <source>
        <strain evidence="9 10">TAN 31504</strain>
    </source>
</reference>
<evidence type="ECO:0000256" key="7">
    <source>
        <dbReference type="SAM" id="Phobius"/>
    </source>
</evidence>
<sequence length="435" mass="45671">MRTAIATFVGTAIEWYDFFIFGTAAALAFGPVFFPEVTPAAGLLASFATFWVGFIARPIGGLLFGHLGDRLGRKGTLVATLLIMGVATTLIGLLPGYAQIGIWAPILLVVLRAIQGLGLGGEWGGAVTMATENAPKQRRGIAGSWVQQGSPAGSILATLVFLAVSKLPDDQFLAWGWRIPFLVSAVLVVVALVIRLTLEETPAFTRMQEAELVSKAPILEAFTTAPWAIVLGIGASAIGIAIAYFNNTFALAWTTNELGVSRPVMLNVLLIIAVLQFLVQPLAAVVAHRIGMARVMVVSLSASLLLTIPTYLLIATGDPTLITLGLAMSTIFSASYFALLAGFLASAFPPRVRYSGLSIAYQTSATIVGGATPLVAQSLLTAFDGAVWGVAAYHGMLIAVTLVSVVALARYVTHHEATLTNTIPVPGDPAVPSER</sequence>
<dbReference type="PANTHER" id="PTHR43045">
    <property type="entry name" value="SHIKIMATE TRANSPORTER"/>
    <property type="match status" value="1"/>
</dbReference>
<keyword evidence="5 7" id="KW-1133">Transmembrane helix</keyword>
<feature type="transmembrane region" description="Helical" evidence="7">
    <location>
        <begin position="40"/>
        <end position="64"/>
    </location>
</feature>
<keyword evidence="3" id="KW-1003">Cell membrane</keyword>
<dbReference type="Gene3D" id="1.20.1250.20">
    <property type="entry name" value="MFS general substrate transporter like domains"/>
    <property type="match status" value="2"/>
</dbReference>
<keyword evidence="2" id="KW-0813">Transport</keyword>
<gene>
    <name evidence="9" type="ORF">D3230_11085</name>
</gene>
<comment type="caution">
    <text evidence="9">The sequence shown here is derived from an EMBL/GenBank/DDBJ whole genome shotgun (WGS) entry which is preliminary data.</text>
</comment>
<dbReference type="Proteomes" id="UP001645859">
    <property type="component" value="Unassembled WGS sequence"/>
</dbReference>
<keyword evidence="4 7" id="KW-0812">Transmembrane</keyword>
<feature type="transmembrane region" description="Helical" evidence="7">
    <location>
        <begin position="359"/>
        <end position="380"/>
    </location>
</feature>
<feature type="transmembrane region" description="Helical" evidence="7">
    <location>
        <begin position="76"/>
        <end position="94"/>
    </location>
</feature>
<feature type="transmembrane region" description="Helical" evidence="7">
    <location>
        <begin position="218"/>
        <end position="244"/>
    </location>
</feature>
<feature type="transmembrane region" description="Helical" evidence="7">
    <location>
        <begin position="141"/>
        <end position="163"/>
    </location>
</feature>